<gene>
    <name evidence="2" type="ORF">SU60_08780</name>
</gene>
<evidence type="ECO:0000313" key="3">
    <source>
        <dbReference type="Proteomes" id="UP000031977"/>
    </source>
</evidence>
<dbReference type="STRING" id="50718.SU60_08780"/>
<sequence>MWAPQEIVPFLEISHWLTYGLYAAAILCGIASIASLKK</sequence>
<name>A0A0C3HSV9_9VIBR</name>
<dbReference type="EMBL" id="JXOK01000026">
    <property type="protein sequence ID" value="KIN11271.1"/>
    <property type="molecule type" value="Genomic_DNA"/>
</dbReference>
<keyword evidence="1" id="KW-1133">Transmembrane helix</keyword>
<evidence type="ECO:0000256" key="1">
    <source>
        <dbReference type="SAM" id="Phobius"/>
    </source>
</evidence>
<reference evidence="2 3" key="1">
    <citation type="submission" date="2015-01" db="EMBL/GenBank/DDBJ databases">
        <title>Draft genome of Vibrio mytili type strain CAIM 528.</title>
        <authorList>
            <person name="Gonzalez-Castillo A."/>
            <person name="Gomez-Gil B."/>
            <person name="Enciso-Ibarra J."/>
        </authorList>
    </citation>
    <scope>NUCLEOTIDE SEQUENCE [LARGE SCALE GENOMIC DNA]</scope>
    <source>
        <strain evidence="2 3">CAIM 528</strain>
    </source>
</reference>
<organism evidence="2 3">
    <name type="scientific">Vibrio mytili</name>
    <dbReference type="NCBI Taxonomy" id="50718"/>
    <lineage>
        <taxon>Bacteria</taxon>
        <taxon>Pseudomonadati</taxon>
        <taxon>Pseudomonadota</taxon>
        <taxon>Gammaproteobacteria</taxon>
        <taxon>Vibrionales</taxon>
        <taxon>Vibrionaceae</taxon>
        <taxon>Vibrio</taxon>
    </lineage>
</organism>
<dbReference type="Proteomes" id="UP000031977">
    <property type="component" value="Unassembled WGS sequence"/>
</dbReference>
<proteinExistence type="predicted"/>
<comment type="caution">
    <text evidence="2">The sequence shown here is derived from an EMBL/GenBank/DDBJ whole genome shotgun (WGS) entry which is preliminary data.</text>
</comment>
<keyword evidence="1" id="KW-0472">Membrane</keyword>
<protein>
    <submittedName>
        <fullName evidence="2">Membrane protein</fullName>
    </submittedName>
</protein>
<dbReference type="AlphaFoldDB" id="A0A0C3HSV9"/>
<accession>A0A0C3HSV9</accession>
<keyword evidence="3" id="KW-1185">Reference proteome</keyword>
<evidence type="ECO:0000313" key="2">
    <source>
        <dbReference type="EMBL" id="KIN11271.1"/>
    </source>
</evidence>
<feature type="transmembrane region" description="Helical" evidence="1">
    <location>
        <begin position="16"/>
        <end position="36"/>
    </location>
</feature>
<keyword evidence="1" id="KW-0812">Transmembrane</keyword>